<comment type="caution">
    <text evidence="3">The sequence shown here is derived from an EMBL/GenBank/DDBJ whole genome shotgun (WGS) entry which is preliminary data.</text>
</comment>
<proteinExistence type="predicted"/>
<name>A0A4V3JKL5_9LEPT</name>
<keyword evidence="1" id="KW-0472">Membrane</keyword>
<feature type="signal peptide" evidence="2">
    <location>
        <begin position="1"/>
        <end position="20"/>
    </location>
</feature>
<keyword evidence="4" id="KW-1185">Reference proteome</keyword>
<keyword evidence="2" id="KW-0732">Signal</keyword>
<dbReference type="OrthoDB" id="328311at2"/>
<organism evidence="3 4">
    <name type="scientific">Leptospira noumeaensis</name>
    <dbReference type="NCBI Taxonomy" id="2484964"/>
    <lineage>
        <taxon>Bacteria</taxon>
        <taxon>Pseudomonadati</taxon>
        <taxon>Spirochaetota</taxon>
        <taxon>Spirochaetia</taxon>
        <taxon>Leptospirales</taxon>
        <taxon>Leptospiraceae</taxon>
        <taxon>Leptospira</taxon>
    </lineage>
</organism>
<gene>
    <name evidence="3" type="ORF">EHQ24_04535</name>
</gene>
<keyword evidence="1" id="KW-0812">Transmembrane</keyword>
<sequence length="189" mass="22263">MKKITLILLFLITTAIVADAVSEEDTFLYRHHLKEKKFVEAQDLLSKFQNSKIDQTKLELLETELWIAKGEDLYSKKQFKSAFPYYNDAYARWRTNPLIKDRYTELSGKILHDEEMSKQQGNPKIYKQPIDKEKEFIYLPSNSEAYFLINSFRIEDLENQTKIMYGIAGSIFTLLLIQVIINLILLIRK</sequence>
<dbReference type="Proteomes" id="UP000298009">
    <property type="component" value="Unassembled WGS sequence"/>
</dbReference>
<reference evidence="3" key="1">
    <citation type="journal article" date="2019" name="PLoS Negl. Trop. Dis.">
        <title>Revisiting the worldwide diversity of Leptospira species in the environment.</title>
        <authorList>
            <person name="Vincent A.T."/>
            <person name="Schiettekatte O."/>
            <person name="Bourhy P."/>
            <person name="Veyrier F.J."/>
            <person name="Picardeau M."/>
        </authorList>
    </citation>
    <scope>NUCLEOTIDE SEQUENCE [LARGE SCALE GENOMIC DNA]</scope>
    <source>
        <strain evidence="3">201800287</strain>
    </source>
</reference>
<dbReference type="EMBL" id="RQFK01000011">
    <property type="protein sequence ID" value="TGK86872.1"/>
    <property type="molecule type" value="Genomic_DNA"/>
</dbReference>
<accession>A0A4V3JKL5</accession>
<feature type="transmembrane region" description="Helical" evidence="1">
    <location>
        <begin position="163"/>
        <end position="187"/>
    </location>
</feature>
<feature type="chain" id="PRO_5020767990" description="Tetratricopeptide repeat protein" evidence="2">
    <location>
        <begin position="21"/>
        <end position="189"/>
    </location>
</feature>
<evidence type="ECO:0000313" key="4">
    <source>
        <dbReference type="Proteomes" id="UP000298009"/>
    </source>
</evidence>
<evidence type="ECO:0000313" key="3">
    <source>
        <dbReference type="EMBL" id="TGK86872.1"/>
    </source>
</evidence>
<evidence type="ECO:0008006" key="5">
    <source>
        <dbReference type="Google" id="ProtNLM"/>
    </source>
</evidence>
<evidence type="ECO:0000256" key="2">
    <source>
        <dbReference type="SAM" id="SignalP"/>
    </source>
</evidence>
<evidence type="ECO:0000256" key="1">
    <source>
        <dbReference type="SAM" id="Phobius"/>
    </source>
</evidence>
<keyword evidence="1" id="KW-1133">Transmembrane helix</keyword>
<dbReference type="RefSeq" id="WP_135600489.1">
    <property type="nucleotide sequence ID" value="NZ_RQFK01000011.1"/>
</dbReference>
<protein>
    <recommendedName>
        <fullName evidence="5">Tetratricopeptide repeat protein</fullName>
    </recommendedName>
</protein>
<dbReference type="AlphaFoldDB" id="A0A4V3JKL5"/>